<dbReference type="Gene3D" id="3.30.565.10">
    <property type="entry name" value="Histidine kinase-like ATPase, C-terminal domain"/>
    <property type="match status" value="1"/>
</dbReference>
<dbReference type="RefSeq" id="WP_166138864.1">
    <property type="nucleotide sequence ID" value="NZ_JAAOBY010000010.1"/>
</dbReference>
<dbReference type="Pfam" id="PF00512">
    <property type="entry name" value="HisKA"/>
    <property type="match status" value="1"/>
</dbReference>
<dbReference type="InterPro" id="IPR029016">
    <property type="entry name" value="GAF-like_dom_sf"/>
</dbReference>
<accession>A0ABR7JJK8</accession>
<dbReference type="PROSITE" id="PS50109">
    <property type="entry name" value="HIS_KIN"/>
    <property type="match status" value="1"/>
</dbReference>
<dbReference type="Pfam" id="PF01590">
    <property type="entry name" value="GAF"/>
    <property type="match status" value="1"/>
</dbReference>
<dbReference type="Gene3D" id="1.10.287.130">
    <property type="match status" value="1"/>
</dbReference>
<feature type="coiled-coil region" evidence="6">
    <location>
        <begin position="152"/>
        <end position="186"/>
    </location>
</feature>
<evidence type="ECO:0000256" key="5">
    <source>
        <dbReference type="ARBA" id="ARBA00022777"/>
    </source>
</evidence>
<evidence type="ECO:0000256" key="2">
    <source>
        <dbReference type="ARBA" id="ARBA00012438"/>
    </source>
</evidence>
<dbReference type="Proteomes" id="UP000621670">
    <property type="component" value="Unassembled WGS sequence"/>
</dbReference>
<keyword evidence="9" id="KW-1185">Reference proteome</keyword>
<dbReference type="InterPro" id="IPR003018">
    <property type="entry name" value="GAF"/>
</dbReference>
<sequence>MITPERHQSEVKRLQVLESYSILDTLPEEDYDNLAAIASQICDTPIAIIGFIDANRHWFKSRVGTEFNDNERDFSFCGHAINSANNVFIVPDTRRDTRFQDNPLVTGESQILFYAGVSLLDDNTGLPIGTICVLDHEPKNLSEGQINSLQALSRQTMKLLELRANKLKLEKNIALLEKKNQDLERFAYSAAHDLKSPLSNISGLSTLLIESYEDKIDGEAIEVIGLIRSSALKLKDMIDNLLVISKAESISDISNDEVLVTTLETELKNLLSFEDNCTITLQTNVVALYINKTILEQILLNLISNAIKYNNKQDIQITISIHAEAASYTISVQDNGLGILPEHQDIIFDEFEVVEEQDRFGQKGSGIGLATVKRLVEAYKGSIEVSSEIGKGSLFTFSLPRLK</sequence>
<dbReference type="SMART" id="SM00387">
    <property type="entry name" value="HATPase_c"/>
    <property type="match status" value="1"/>
</dbReference>
<dbReference type="EC" id="2.7.13.3" evidence="2"/>
<evidence type="ECO:0000259" key="7">
    <source>
        <dbReference type="PROSITE" id="PS50109"/>
    </source>
</evidence>
<evidence type="ECO:0000256" key="4">
    <source>
        <dbReference type="ARBA" id="ARBA00022679"/>
    </source>
</evidence>
<dbReference type="InterPro" id="IPR005467">
    <property type="entry name" value="His_kinase_dom"/>
</dbReference>
<evidence type="ECO:0000256" key="6">
    <source>
        <dbReference type="SAM" id="Coils"/>
    </source>
</evidence>
<evidence type="ECO:0000256" key="3">
    <source>
        <dbReference type="ARBA" id="ARBA00022553"/>
    </source>
</evidence>
<dbReference type="InterPro" id="IPR050351">
    <property type="entry name" value="BphY/WalK/GraS-like"/>
</dbReference>
<gene>
    <name evidence="8" type="ORF">H8R26_14140</name>
</gene>
<dbReference type="InterPro" id="IPR003661">
    <property type="entry name" value="HisK_dim/P_dom"/>
</dbReference>
<dbReference type="InterPro" id="IPR036097">
    <property type="entry name" value="HisK_dim/P_sf"/>
</dbReference>
<dbReference type="PANTHER" id="PTHR42878:SF15">
    <property type="entry name" value="BACTERIOPHYTOCHROME"/>
    <property type="match status" value="1"/>
</dbReference>
<dbReference type="SUPFAM" id="SSF55874">
    <property type="entry name" value="ATPase domain of HSP90 chaperone/DNA topoisomerase II/histidine kinase"/>
    <property type="match status" value="1"/>
</dbReference>
<protein>
    <recommendedName>
        <fullName evidence="2">histidine kinase</fullName>
        <ecNumber evidence="2">2.7.13.3</ecNumber>
    </recommendedName>
</protein>
<dbReference type="SUPFAM" id="SSF55781">
    <property type="entry name" value="GAF domain-like"/>
    <property type="match status" value="1"/>
</dbReference>
<dbReference type="InterPro" id="IPR004358">
    <property type="entry name" value="Sig_transdc_His_kin-like_C"/>
</dbReference>
<dbReference type="EMBL" id="JACRUM010000010">
    <property type="protein sequence ID" value="MBC5864563.1"/>
    <property type="molecule type" value="Genomic_DNA"/>
</dbReference>
<dbReference type="InterPro" id="IPR003594">
    <property type="entry name" value="HATPase_dom"/>
</dbReference>
<proteinExistence type="predicted"/>
<organism evidence="8 9">
    <name type="scientific">Flavobacterium turcicum</name>
    <dbReference type="NCBI Taxonomy" id="2764718"/>
    <lineage>
        <taxon>Bacteria</taxon>
        <taxon>Pseudomonadati</taxon>
        <taxon>Bacteroidota</taxon>
        <taxon>Flavobacteriia</taxon>
        <taxon>Flavobacteriales</taxon>
        <taxon>Flavobacteriaceae</taxon>
        <taxon>Flavobacterium</taxon>
    </lineage>
</organism>
<comment type="catalytic activity">
    <reaction evidence="1">
        <text>ATP + protein L-histidine = ADP + protein N-phospho-L-histidine.</text>
        <dbReference type="EC" id="2.7.13.3"/>
    </reaction>
</comment>
<keyword evidence="4" id="KW-0808">Transferase</keyword>
<dbReference type="Pfam" id="PF02518">
    <property type="entry name" value="HATPase_c"/>
    <property type="match status" value="1"/>
</dbReference>
<evidence type="ECO:0000313" key="9">
    <source>
        <dbReference type="Proteomes" id="UP000621670"/>
    </source>
</evidence>
<dbReference type="SUPFAM" id="SSF47384">
    <property type="entry name" value="Homodimeric domain of signal transducing histidine kinase"/>
    <property type="match status" value="1"/>
</dbReference>
<dbReference type="InterPro" id="IPR036890">
    <property type="entry name" value="HATPase_C_sf"/>
</dbReference>
<name>A0ABR7JJK8_9FLAO</name>
<dbReference type="PANTHER" id="PTHR42878">
    <property type="entry name" value="TWO-COMPONENT HISTIDINE KINASE"/>
    <property type="match status" value="1"/>
</dbReference>
<feature type="domain" description="Histidine kinase" evidence="7">
    <location>
        <begin position="189"/>
        <end position="403"/>
    </location>
</feature>
<evidence type="ECO:0000256" key="1">
    <source>
        <dbReference type="ARBA" id="ARBA00000085"/>
    </source>
</evidence>
<dbReference type="Gene3D" id="3.30.450.40">
    <property type="match status" value="1"/>
</dbReference>
<dbReference type="CDD" id="cd00082">
    <property type="entry name" value="HisKA"/>
    <property type="match status" value="1"/>
</dbReference>
<keyword evidence="3" id="KW-0597">Phosphoprotein</keyword>
<dbReference type="SMART" id="SM00388">
    <property type="entry name" value="HisKA"/>
    <property type="match status" value="1"/>
</dbReference>
<reference evidence="8 9" key="1">
    <citation type="submission" date="2020-08" db="EMBL/GenBank/DDBJ databases">
        <title>Description of novel Flavobacterium F-400 isolate.</title>
        <authorList>
            <person name="Saticioglu I."/>
            <person name="Duman M."/>
            <person name="Altun S."/>
        </authorList>
    </citation>
    <scope>NUCLEOTIDE SEQUENCE [LARGE SCALE GENOMIC DNA]</scope>
    <source>
        <strain evidence="8 9">F-400</strain>
    </source>
</reference>
<comment type="caution">
    <text evidence="8">The sequence shown here is derived from an EMBL/GenBank/DDBJ whole genome shotgun (WGS) entry which is preliminary data.</text>
</comment>
<dbReference type="CDD" id="cd00075">
    <property type="entry name" value="HATPase"/>
    <property type="match status" value="1"/>
</dbReference>
<keyword evidence="5" id="KW-0418">Kinase</keyword>
<evidence type="ECO:0000313" key="8">
    <source>
        <dbReference type="EMBL" id="MBC5864563.1"/>
    </source>
</evidence>
<dbReference type="PRINTS" id="PR00344">
    <property type="entry name" value="BCTRLSENSOR"/>
</dbReference>
<keyword evidence="6" id="KW-0175">Coiled coil</keyword>